<comment type="similarity">
    <text evidence="2">Belongs to the ING family.</text>
</comment>
<dbReference type="SUPFAM" id="SSF57903">
    <property type="entry name" value="FYVE/PHD zinc finger"/>
    <property type="match status" value="1"/>
</dbReference>
<comment type="subcellular location">
    <subcellularLocation>
        <location evidence="1">Nucleus</location>
    </subcellularLocation>
</comment>
<keyword evidence="5 9" id="KW-0862">Zinc</keyword>
<dbReference type="InterPro" id="IPR059153">
    <property type="entry name" value="NSD_PHD-1st"/>
</dbReference>
<dbReference type="InterPro" id="IPR001965">
    <property type="entry name" value="Znf_PHD"/>
</dbReference>
<evidence type="ECO:0000256" key="5">
    <source>
        <dbReference type="ARBA" id="ARBA00022833"/>
    </source>
</evidence>
<reference evidence="12 13" key="1">
    <citation type="submission" date="2020-12" db="EMBL/GenBank/DDBJ databases">
        <title>Metabolic potential, ecology and presence of endohyphal bacteria is reflected in genomic diversity of Mucoromycotina.</title>
        <authorList>
            <person name="Muszewska A."/>
            <person name="Okrasinska A."/>
            <person name="Steczkiewicz K."/>
            <person name="Drgas O."/>
            <person name="Orlowska M."/>
            <person name="Perlinska-Lenart U."/>
            <person name="Aleksandrzak-Piekarczyk T."/>
            <person name="Szatraj K."/>
            <person name="Zielenkiewicz U."/>
            <person name="Pilsyk S."/>
            <person name="Malc E."/>
            <person name="Mieczkowski P."/>
            <person name="Kruszewska J.S."/>
            <person name="Biernat P."/>
            <person name="Pawlowska J."/>
        </authorList>
    </citation>
    <scope>NUCLEOTIDE SEQUENCE [LARGE SCALE GENOMIC DNA]</scope>
    <source>
        <strain evidence="12 13">CBS 142.35</strain>
    </source>
</reference>
<feature type="site" description="Histone H3K4me3 binding" evidence="8">
    <location>
        <position position="38"/>
    </location>
</feature>
<feature type="binding site" evidence="9">
    <location>
        <position position="16"/>
    </location>
    <ligand>
        <name>Zn(2+)</name>
        <dbReference type="ChEBI" id="CHEBI:29105"/>
        <label>1</label>
    </ligand>
</feature>
<name>A0A8H7SEI4_9FUNG</name>
<dbReference type="InterPro" id="IPR028651">
    <property type="entry name" value="ING_fam"/>
</dbReference>
<feature type="binding site" evidence="9">
    <location>
        <position position="43"/>
    </location>
    <ligand>
        <name>Zn(2+)</name>
        <dbReference type="ChEBI" id="CHEBI:29105"/>
        <label>1</label>
    </ligand>
</feature>
<evidence type="ECO:0000256" key="9">
    <source>
        <dbReference type="PIRSR" id="PIRSR628651-51"/>
    </source>
</evidence>
<feature type="site" description="Histone H3K4me3 binding" evidence="8">
    <location>
        <position position="26"/>
    </location>
</feature>
<dbReference type="PROSITE" id="PS01359">
    <property type="entry name" value="ZF_PHD_1"/>
    <property type="match status" value="1"/>
</dbReference>
<evidence type="ECO:0000256" key="8">
    <source>
        <dbReference type="PIRSR" id="PIRSR628651-50"/>
    </source>
</evidence>
<keyword evidence="4 10" id="KW-0863">Zinc-finger</keyword>
<dbReference type="Proteomes" id="UP000646827">
    <property type="component" value="Unassembled WGS sequence"/>
</dbReference>
<dbReference type="AlphaFoldDB" id="A0A8H7SEI4"/>
<dbReference type="PANTHER" id="PTHR10333:SF42">
    <property type="entry name" value="INHIBITOR OF GROWTH PROTEIN 5"/>
    <property type="match status" value="1"/>
</dbReference>
<organism evidence="12 13">
    <name type="scientific">Circinella minor</name>
    <dbReference type="NCBI Taxonomy" id="1195481"/>
    <lineage>
        <taxon>Eukaryota</taxon>
        <taxon>Fungi</taxon>
        <taxon>Fungi incertae sedis</taxon>
        <taxon>Mucoromycota</taxon>
        <taxon>Mucoromycotina</taxon>
        <taxon>Mucoromycetes</taxon>
        <taxon>Mucorales</taxon>
        <taxon>Lichtheimiaceae</taxon>
        <taxon>Circinella</taxon>
    </lineage>
</organism>
<dbReference type="GO" id="GO:0005634">
    <property type="term" value="C:nucleus"/>
    <property type="evidence" value="ECO:0007669"/>
    <property type="project" value="UniProtKB-SubCell"/>
</dbReference>
<sequence length="70" mass="7955">AVPADLPIDPNEPLYCYCQQVSYGEMVACDNTDCEIEWFHLACVDLKTVPKGKWYCNNCVSKMKGKGHRK</sequence>
<feature type="binding site" evidence="9">
    <location>
        <position position="56"/>
    </location>
    <ligand>
        <name>Zn(2+)</name>
        <dbReference type="ChEBI" id="CHEBI:29105"/>
        <label>2</label>
    </ligand>
</feature>
<keyword evidence="6" id="KW-0156">Chromatin regulator</keyword>
<dbReference type="Gene3D" id="3.30.40.10">
    <property type="entry name" value="Zinc/RING finger domain, C3HC4 (zinc finger)"/>
    <property type="match status" value="1"/>
</dbReference>
<evidence type="ECO:0000313" key="13">
    <source>
        <dbReference type="Proteomes" id="UP000646827"/>
    </source>
</evidence>
<dbReference type="SMART" id="SM00249">
    <property type="entry name" value="PHD"/>
    <property type="match status" value="1"/>
</dbReference>
<gene>
    <name evidence="12" type="ORF">INT45_002075</name>
</gene>
<keyword evidence="7" id="KW-0539">Nucleus</keyword>
<feature type="site" description="Histone H3K4me3 binding" evidence="8">
    <location>
        <position position="15"/>
    </location>
</feature>
<dbReference type="FunFam" id="3.30.40.10:FF:000016">
    <property type="entry name" value="Inhibitor of growth protein"/>
    <property type="match status" value="1"/>
</dbReference>
<dbReference type="InterPro" id="IPR019786">
    <property type="entry name" value="Zinc_finger_PHD-type_CS"/>
</dbReference>
<dbReference type="InterPro" id="IPR011011">
    <property type="entry name" value="Znf_FYVE_PHD"/>
</dbReference>
<dbReference type="EMBL" id="JAEPRB010000004">
    <property type="protein sequence ID" value="KAG2227837.1"/>
    <property type="molecule type" value="Genomic_DNA"/>
</dbReference>
<evidence type="ECO:0000313" key="12">
    <source>
        <dbReference type="EMBL" id="KAG2227837.1"/>
    </source>
</evidence>
<accession>A0A8H7SEI4</accession>
<evidence type="ECO:0000256" key="6">
    <source>
        <dbReference type="ARBA" id="ARBA00022853"/>
    </source>
</evidence>
<feature type="site" description="Histone H3K4me3 binding" evidence="8">
    <location>
        <position position="30"/>
    </location>
</feature>
<dbReference type="GO" id="GO:0006325">
    <property type="term" value="P:chromatin organization"/>
    <property type="evidence" value="ECO:0007669"/>
    <property type="project" value="UniProtKB-KW"/>
</dbReference>
<comment type="caution">
    <text evidence="12">The sequence shown here is derived from an EMBL/GenBank/DDBJ whole genome shotgun (WGS) entry which is preliminary data.</text>
</comment>
<dbReference type="GO" id="GO:0008270">
    <property type="term" value="F:zinc ion binding"/>
    <property type="evidence" value="ECO:0007669"/>
    <property type="project" value="UniProtKB-KW"/>
</dbReference>
<protein>
    <recommendedName>
        <fullName evidence="11">PHD-type domain-containing protein</fullName>
    </recommendedName>
</protein>
<dbReference type="InterPro" id="IPR019787">
    <property type="entry name" value="Znf_PHD-finger"/>
</dbReference>
<feature type="binding site" evidence="9">
    <location>
        <position position="40"/>
    </location>
    <ligand>
        <name>Zn(2+)</name>
        <dbReference type="ChEBI" id="CHEBI:29105"/>
        <label>1</label>
    </ligand>
</feature>
<evidence type="ECO:0000259" key="11">
    <source>
        <dbReference type="PROSITE" id="PS50016"/>
    </source>
</evidence>
<evidence type="ECO:0000256" key="4">
    <source>
        <dbReference type="ARBA" id="ARBA00022771"/>
    </source>
</evidence>
<dbReference type="PANTHER" id="PTHR10333">
    <property type="entry name" value="INHIBITOR OF GROWTH PROTEIN"/>
    <property type="match status" value="1"/>
</dbReference>
<evidence type="ECO:0000256" key="7">
    <source>
        <dbReference type="ARBA" id="ARBA00023242"/>
    </source>
</evidence>
<evidence type="ECO:0000256" key="2">
    <source>
        <dbReference type="ARBA" id="ARBA00010210"/>
    </source>
</evidence>
<dbReference type="PROSITE" id="PS50016">
    <property type="entry name" value="ZF_PHD_2"/>
    <property type="match status" value="1"/>
</dbReference>
<evidence type="ECO:0000256" key="3">
    <source>
        <dbReference type="ARBA" id="ARBA00022723"/>
    </source>
</evidence>
<proteinExistence type="inferred from homology"/>
<evidence type="ECO:0000256" key="1">
    <source>
        <dbReference type="ARBA" id="ARBA00004123"/>
    </source>
</evidence>
<feature type="domain" description="PHD-type" evidence="11">
    <location>
        <begin position="13"/>
        <end position="62"/>
    </location>
</feature>
<keyword evidence="3 9" id="KW-0479">Metal-binding</keyword>
<dbReference type="OrthoDB" id="5411773at2759"/>
<feature type="binding site" evidence="9">
    <location>
        <position position="29"/>
    </location>
    <ligand>
        <name>Zn(2+)</name>
        <dbReference type="ChEBI" id="CHEBI:29105"/>
        <label>2</label>
    </ligand>
</feature>
<dbReference type="CDD" id="cd15505">
    <property type="entry name" value="PHD_ING"/>
    <property type="match status" value="1"/>
</dbReference>
<evidence type="ECO:0000256" key="10">
    <source>
        <dbReference type="PROSITE-ProRule" id="PRU00146"/>
    </source>
</evidence>
<keyword evidence="13" id="KW-1185">Reference proteome</keyword>
<feature type="binding site" evidence="9">
    <location>
        <position position="34"/>
    </location>
    <ligand>
        <name>Zn(2+)</name>
        <dbReference type="ChEBI" id="CHEBI:29105"/>
        <label>2</label>
    </ligand>
</feature>
<feature type="binding site" evidence="9">
    <location>
        <position position="18"/>
    </location>
    <ligand>
        <name>Zn(2+)</name>
        <dbReference type="ChEBI" id="CHEBI:29105"/>
        <label>1</label>
    </ligand>
</feature>
<feature type="binding site" evidence="9">
    <location>
        <position position="59"/>
    </location>
    <ligand>
        <name>Zn(2+)</name>
        <dbReference type="ChEBI" id="CHEBI:29105"/>
        <label>2</label>
    </ligand>
</feature>
<dbReference type="InterPro" id="IPR013083">
    <property type="entry name" value="Znf_RING/FYVE/PHD"/>
</dbReference>
<dbReference type="Pfam" id="PF23011">
    <property type="entry name" value="PHD-1st_NSD"/>
    <property type="match status" value="1"/>
</dbReference>
<feature type="non-terminal residue" evidence="12">
    <location>
        <position position="1"/>
    </location>
</feature>